<evidence type="ECO:0000256" key="6">
    <source>
        <dbReference type="ARBA" id="ARBA00022946"/>
    </source>
</evidence>
<keyword evidence="8 11" id="KW-0496">Mitochondrion</keyword>
<keyword evidence="4" id="KW-0812">Transmembrane</keyword>
<gene>
    <name evidence="14" type="ORF">BCR39DRAFT_530591</name>
</gene>
<reference evidence="14 15" key="1">
    <citation type="submission" date="2016-07" db="EMBL/GenBank/DDBJ databases">
        <title>Pervasive Adenine N6-methylation of Active Genes in Fungi.</title>
        <authorList>
            <consortium name="DOE Joint Genome Institute"/>
            <person name="Mondo S.J."/>
            <person name="Dannebaum R.O."/>
            <person name="Kuo R.C."/>
            <person name="Labutti K."/>
            <person name="Haridas S."/>
            <person name="Kuo A."/>
            <person name="Salamov A."/>
            <person name="Ahrendt S.R."/>
            <person name="Lipzen A."/>
            <person name="Sullivan W."/>
            <person name="Andreopoulos W.B."/>
            <person name="Clum A."/>
            <person name="Lindquist E."/>
            <person name="Daum C."/>
            <person name="Ramamoorthy G.K."/>
            <person name="Gryganskyi A."/>
            <person name="Culley D."/>
            <person name="Magnuson J.K."/>
            <person name="James T.Y."/>
            <person name="O'Malley M.A."/>
            <person name="Stajich J.E."/>
            <person name="Spatafora J.W."/>
            <person name="Visel A."/>
            <person name="Grigoriev I.V."/>
        </authorList>
    </citation>
    <scope>NUCLEOTIDE SEQUENCE [LARGE SCALE GENOMIC DNA]</scope>
    <source>
        <strain evidence="14 15">68-887.2</strain>
    </source>
</reference>
<accession>A0A1Y2B5D0</accession>
<feature type="domain" description="Mitochondrial escape protein 2 C-terminal" evidence="13">
    <location>
        <begin position="457"/>
        <end position="952"/>
    </location>
</feature>
<dbReference type="AlphaFoldDB" id="A0A1Y2B5D0"/>
<evidence type="ECO:0000259" key="12">
    <source>
        <dbReference type="Pfam" id="PF00076"/>
    </source>
</evidence>
<dbReference type="PANTHER" id="PTHR32198">
    <property type="entry name" value="MITOCHONDRIAL ESCAPE PROTEIN 2"/>
    <property type="match status" value="1"/>
</dbReference>
<evidence type="ECO:0000256" key="5">
    <source>
        <dbReference type="ARBA" id="ARBA00022792"/>
    </source>
</evidence>
<dbReference type="InterPro" id="IPR035979">
    <property type="entry name" value="RBD_domain_sf"/>
</dbReference>
<feature type="domain" description="RRM" evidence="12">
    <location>
        <begin position="271"/>
        <end position="328"/>
    </location>
</feature>
<keyword evidence="11" id="KW-0694">RNA-binding</keyword>
<dbReference type="SUPFAM" id="SSF52540">
    <property type="entry name" value="P-loop containing nucleoside triphosphate hydrolases"/>
    <property type="match status" value="1"/>
</dbReference>
<dbReference type="InParanoid" id="A0A1Y2B5D0"/>
<evidence type="ECO:0000256" key="4">
    <source>
        <dbReference type="ARBA" id="ARBA00022692"/>
    </source>
</evidence>
<evidence type="ECO:0000256" key="9">
    <source>
        <dbReference type="ARBA" id="ARBA00023136"/>
    </source>
</evidence>
<keyword evidence="6" id="KW-0809">Transit peptide</keyword>
<dbReference type="GO" id="GO:0005743">
    <property type="term" value="C:mitochondrial inner membrane"/>
    <property type="evidence" value="ECO:0007669"/>
    <property type="project" value="UniProtKB-SubCell"/>
</dbReference>
<dbReference type="GO" id="GO:0003723">
    <property type="term" value="F:RNA binding"/>
    <property type="evidence" value="ECO:0007669"/>
    <property type="project" value="UniProtKB-UniRule"/>
</dbReference>
<dbReference type="Proteomes" id="UP000193986">
    <property type="component" value="Unassembled WGS sequence"/>
</dbReference>
<evidence type="ECO:0000256" key="8">
    <source>
        <dbReference type="ARBA" id="ARBA00023128"/>
    </source>
</evidence>
<keyword evidence="5 11" id="KW-0999">Mitochondrion inner membrane</keyword>
<evidence type="ECO:0000256" key="3">
    <source>
        <dbReference type="ARBA" id="ARBA00020222"/>
    </source>
</evidence>
<dbReference type="PANTHER" id="PTHR32198:SF2">
    <property type="entry name" value="MITOCHONDRIAL ESCAPE PROTEIN 2"/>
    <property type="match status" value="1"/>
</dbReference>
<keyword evidence="11" id="KW-0507">mRNA processing</keyword>
<evidence type="ECO:0000256" key="11">
    <source>
        <dbReference type="RuleBase" id="RU367108"/>
    </source>
</evidence>
<dbReference type="Pfam" id="PF10443">
    <property type="entry name" value="RNA12"/>
    <property type="match status" value="1"/>
</dbReference>
<evidence type="ECO:0000313" key="15">
    <source>
        <dbReference type="Proteomes" id="UP000193986"/>
    </source>
</evidence>
<dbReference type="SUPFAM" id="SSF54928">
    <property type="entry name" value="RNA-binding domain, RBD"/>
    <property type="match status" value="1"/>
</dbReference>
<dbReference type="InterPro" id="IPR012677">
    <property type="entry name" value="Nucleotide-bd_a/b_plait_sf"/>
</dbReference>
<evidence type="ECO:0000259" key="13">
    <source>
        <dbReference type="Pfam" id="PF10443"/>
    </source>
</evidence>
<dbReference type="GO" id="GO:0006397">
    <property type="term" value="P:mRNA processing"/>
    <property type="evidence" value="ECO:0007669"/>
    <property type="project" value="UniProtKB-UniRule"/>
</dbReference>
<keyword evidence="9" id="KW-0472">Membrane</keyword>
<evidence type="ECO:0000313" key="14">
    <source>
        <dbReference type="EMBL" id="ORY30013.1"/>
    </source>
</evidence>
<dbReference type="OrthoDB" id="10267654at2759"/>
<proteinExistence type="inferred from homology"/>
<evidence type="ECO:0000256" key="1">
    <source>
        <dbReference type="ARBA" id="ARBA00004434"/>
    </source>
</evidence>
<sequence>MLRRLPPLKHPLRQVGLIPTARRLGLQPFLSSVRLESTSTAVLADSTTSTPPESERKTGSFYISNVFPIRLAYWDPRPSWAVLREESLMERLHDIGSDITIHDFRVESWEIERKDGGVFCHFSYIPPAIEEDGESRELDLSGVQALPEVAKAKKDSPGRLFLPHLLESASRHGGFPSWLGQWWANRWAGQGAAMGSTPGHTLYSSLGHRVKAVGADEEGEGGTVVKGSGSGLTGIQAAAGGGRVWVVKGRQWTEDMNRFPSNRLRVEFDGPDVSQEMLYLLFRPYGRVADIQPPTPVPAGSLRFASVSFSKISPAAAAINCLHGYNTPTNTADFTLRVAGFDASSPITLSRLRLYYERPLKAHAVRDWISAHPRIALPVLAFLIGTLSYTFFDPIRAFFVRSKLEGVWDIENYSIIKTLKAKFLPLASFSFFRSSSDSGNPPEVSEDAIGKDAWEDRIQAEKDVERWLSEYPSTFITITGPPGSGKTSLVSRVLKKEDKPALVIDCAEIAKSKTDPAVMSALAEQTGYYPVFSFLSSLNGLIDLASMGLIGQKAGFSTPVDQQLRAILEIVGGALKDVSLNKREEHQQSMKHEADRIEVEAEHAKRRELIMRGGWHDGRLDCIAGNGVMSELGLGEEPTFDSDLTALPPPLADDVAPIHGEAVPPTAASLPAIPKAVKAKTADIDEETEIIRTLPIVVFKNFAQKSSRGDLWNVLSEWGANLVENHIAHVIVITEGPTATKALTRALPTKPLNSVGLADADQNNSLAYVRDKLAGVNTLSMEDSQQIAKLGGRMVELETLVYKVRTGSTIKDAVNDIVVRNVVELRKQAFGDDAEDAKALPWTKAQAWKVVQGLAKSGQMSHAKLLQDFPFKGAEQSLKALEEHELISVSYHEGRASMVKPGKPVFRYVFEALVEDPVFRATCQIDYNTTLIAKAESDIRACEAELASLKDITTNGGDAALGVNEGGFLGLGKNSAIRERAKWLLEKMGKSVEKLGGLEKENTEMMKILSVSKE</sequence>
<comment type="function">
    <text evidence="10 11">Plays a role in maintaining the mitochondrial genome and in controlling the mtDNA escape. Involved in the regulation of mtDNA nucleotide structure and number. May have a dispensable role in early maturation of pre-rRNA.</text>
</comment>
<keyword evidence="7" id="KW-1133">Transmembrane helix</keyword>
<evidence type="ECO:0000256" key="2">
    <source>
        <dbReference type="ARBA" id="ARBA00010320"/>
    </source>
</evidence>
<dbReference type="InterPro" id="IPR027417">
    <property type="entry name" value="P-loop_NTPase"/>
</dbReference>
<evidence type="ECO:0000256" key="7">
    <source>
        <dbReference type="ARBA" id="ARBA00022989"/>
    </source>
</evidence>
<dbReference type="EMBL" id="MCFC01000022">
    <property type="protein sequence ID" value="ORY30013.1"/>
    <property type="molecule type" value="Genomic_DNA"/>
</dbReference>
<comment type="similarity">
    <text evidence="2 11">Belongs to the YME2 family.</text>
</comment>
<protein>
    <recommendedName>
        <fullName evidence="3 11">Mitochondrial escape protein 2</fullName>
    </recommendedName>
</protein>
<dbReference type="Gene3D" id="3.40.50.300">
    <property type="entry name" value="P-loop containing nucleotide triphosphate hydrolases"/>
    <property type="match status" value="1"/>
</dbReference>
<dbReference type="FunCoup" id="A0A1Y2B5D0">
    <property type="interactions" value="8"/>
</dbReference>
<dbReference type="InterPro" id="IPR018850">
    <property type="entry name" value="Mt_escape_2_C"/>
</dbReference>
<evidence type="ECO:0000256" key="10">
    <source>
        <dbReference type="ARBA" id="ARBA00025276"/>
    </source>
</evidence>
<comment type="subcellular location">
    <subcellularLocation>
        <location evidence="1 11">Mitochondrion inner membrane</location>
        <topology evidence="1 11">Single-pass membrane protein</topology>
    </subcellularLocation>
</comment>
<dbReference type="Pfam" id="PF00076">
    <property type="entry name" value="RRM_1"/>
    <property type="match status" value="1"/>
</dbReference>
<dbReference type="Gene3D" id="3.30.70.330">
    <property type="match status" value="1"/>
</dbReference>
<dbReference type="STRING" id="71784.A0A1Y2B5D0"/>
<keyword evidence="15" id="KW-1185">Reference proteome</keyword>
<name>A0A1Y2B5D0_9TREE</name>
<comment type="caution">
    <text evidence="14">The sequence shown here is derived from an EMBL/GenBank/DDBJ whole genome shotgun (WGS) entry which is preliminary data.</text>
</comment>
<organism evidence="14 15">
    <name type="scientific">Naematelia encephala</name>
    <dbReference type="NCBI Taxonomy" id="71784"/>
    <lineage>
        <taxon>Eukaryota</taxon>
        <taxon>Fungi</taxon>
        <taxon>Dikarya</taxon>
        <taxon>Basidiomycota</taxon>
        <taxon>Agaricomycotina</taxon>
        <taxon>Tremellomycetes</taxon>
        <taxon>Tremellales</taxon>
        <taxon>Naemateliaceae</taxon>
        <taxon>Naematelia</taxon>
    </lineage>
</organism>
<dbReference type="InterPro" id="IPR039627">
    <property type="entry name" value="Yme2_C"/>
</dbReference>
<dbReference type="InterPro" id="IPR000504">
    <property type="entry name" value="RRM_dom"/>
</dbReference>